<comment type="catalytic activity">
    <reaction evidence="1">
        <text>ATP + protein L-histidine = ADP + protein N-phospho-L-histidine.</text>
        <dbReference type="EC" id="2.7.13.3"/>
    </reaction>
</comment>
<evidence type="ECO:0000256" key="7">
    <source>
        <dbReference type="PROSITE-ProRule" id="PRU00169"/>
    </source>
</evidence>
<dbReference type="EMBL" id="BAAAGE010000001">
    <property type="protein sequence ID" value="GAA0717467.1"/>
    <property type="molecule type" value="Genomic_DNA"/>
</dbReference>
<dbReference type="InterPro" id="IPR011123">
    <property type="entry name" value="Y_Y_Y"/>
</dbReference>
<organism evidence="11 12">
    <name type="scientific">Aquimarina litoralis</name>
    <dbReference type="NCBI Taxonomy" id="584605"/>
    <lineage>
        <taxon>Bacteria</taxon>
        <taxon>Pseudomonadati</taxon>
        <taxon>Bacteroidota</taxon>
        <taxon>Flavobacteriia</taxon>
        <taxon>Flavobacteriales</taxon>
        <taxon>Flavobacteriaceae</taxon>
        <taxon>Aquimarina</taxon>
    </lineage>
</organism>
<dbReference type="Gene3D" id="3.40.50.2300">
    <property type="match status" value="1"/>
</dbReference>
<dbReference type="SUPFAM" id="SSF46689">
    <property type="entry name" value="Homeodomain-like"/>
    <property type="match status" value="1"/>
</dbReference>
<dbReference type="SMART" id="SM00342">
    <property type="entry name" value="HTH_ARAC"/>
    <property type="match status" value="1"/>
</dbReference>
<dbReference type="CDD" id="cd00082">
    <property type="entry name" value="HisKA"/>
    <property type="match status" value="1"/>
</dbReference>
<dbReference type="SUPFAM" id="SSF47384">
    <property type="entry name" value="Homodimeric domain of signal transducing histidine kinase"/>
    <property type="match status" value="1"/>
</dbReference>
<dbReference type="InterPro" id="IPR004358">
    <property type="entry name" value="Sig_transdc_His_kin-like_C"/>
</dbReference>
<sequence length="1387" mass="158988">MKVKTFIVLLVVFYSIQLQQSLWSQDRYREYEFINIKDGISKTAVSSIIQDHYGFIWIGTNGAGLYRYDGVDYISYKHEPKKSLSISSSMIYCSYVDKKNRLWIGTENGLNLYDRELDQFTKICLSGDVKKQCSEDVAISSLTADNEGNLFVGAFEKGLFRLDMDTFMAHHVPNVGSSAESGILNVNALKTDHLNNVYAGTNIGLKYYNPISKTLEPYEFHNEDQLITIKESIQSLLIDKQNNIWIGSQSSGVYRLNREKNNIVFSNFPVTSKRILSLLETPEGSILCGTENDGLIHLNVKGDIIKNYSFDKTNSNSIRSNSIWSLCLDKDQRIWMGYYNSGIGISDQLYDKFKNIESIPNNTNSLEVSSVTGITQDQAGRLWMSMDGGGIDIYNFKDNKFIHVNEESKLYSGLLSKDIQTVFIDSNQNIWAGSWNNGIYFLKKGGDKFVNFSVENADGELISNSVLTFDEDNTGRIWIGTFGGGIVSYDPETSKITHHNTKEFTEHGLHTVSIRKIFVDSENNVWIGSVKGLFKINISGKEKFSITSMRDQMMGDYYDPLISNHILSIYESSDGLLWIGTKGAGLCKFDKTENTFFWCNEELGLKEENVAGIIESNNGNLWISGNEGLHKIDIQSGEVTNYNINDGLLANDFNFNSIHKDKEGNLYFGGYKGVDFFNPEDIVINNNLPSLYLTGFKLFNKKVDPNEENSPFEKVISETDSISLTHEQSVFTIEFTGINYTRPEKNQYAYYLEGLEEDWNYVGNTRAATYTNLDYGNYTFKLKAANNDGLWNDESLNLKITILPPWWKTKWAILIYLFMFFLAIYMLNKITKERVKEKQLIKYEREQRLKEEELHKKKLQFFTNISHEFRTPLTLIINPLIDIVNKKNDQLSQEVKEKLLVIYKNTNRLSRLIDELMDFRKLEINKFKIRVQEVDIYDFVKEMVSYFDEEALHKKINLTVVSNTENLRVWVDKSIIEKVIFNLLSNAFKVTPENGEIEVTIKENISTKTDIENIQNSYEIKVRDTGPGLKKEQLSKIFERFYQVNNLNKWYYGGTGIGLEVVRSFIELHKGQIAVESELNVGTVFTITLPIGKSRFSKNEVFQGNENPEVIKVQNINSQEEDNNYLTIEEDSKKSRLLVVEDNTELRDYLEQELQVDYKVFTARNGKEGLKVAKNVIPDIVITDVIMQEMDGFTFSSKIKENIQTSHIPILMLTAKTMKDDQLKGIESGADIYLCKPFELRFLKSQLARLLSSRQILFNKYFGAITDTGITQNPTSLDKDFIEKVLKFVSESISDPNLNVETLAYQLGLSRSQFYRKIKGLTGESATQFLRKIRLQRAKEMLEKEECNNISDVCYKVGFSSPSYFTKCFKNHFGVLPTEIEHVNNDG</sequence>
<protein>
    <recommendedName>
        <fullName evidence="2">histidine kinase</fullName>
        <ecNumber evidence="2">2.7.13.3</ecNumber>
    </recommendedName>
</protein>
<gene>
    <name evidence="11" type="ORF">GCM10009430_14440</name>
</gene>
<name>A0ABN1IMN5_9FLAO</name>
<evidence type="ECO:0000259" key="10">
    <source>
        <dbReference type="PROSITE" id="PS50110"/>
    </source>
</evidence>
<feature type="domain" description="Histidine kinase" evidence="9">
    <location>
        <begin position="864"/>
        <end position="1093"/>
    </location>
</feature>
<evidence type="ECO:0000256" key="6">
    <source>
        <dbReference type="ARBA" id="ARBA00023163"/>
    </source>
</evidence>
<dbReference type="InterPro" id="IPR003661">
    <property type="entry name" value="HisK_dim/P_dom"/>
</dbReference>
<dbReference type="PRINTS" id="PR00344">
    <property type="entry name" value="BCTRLSENSOR"/>
</dbReference>
<dbReference type="SMART" id="SM00387">
    <property type="entry name" value="HATPase_c"/>
    <property type="match status" value="1"/>
</dbReference>
<feature type="modified residue" description="4-aspartylphosphate" evidence="7">
    <location>
        <position position="1184"/>
    </location>
</feature>
<keyword evidence="5" id="KW-0238">DNA-binding</keyword>
<dbReference type="InterPro" id="IPR015943">
    <property type="entry name" value="WD40/YVTN_repeat-like_dom_sf"/>
</dbReference>
<feature type="domain" description="Response regulatory" evidence="10">
    <location>
        <begin position="1136"/>
        <end position="1251"/>
    </location>
</feature>
<dbReference type="Gene3D" id="1.10.10.60">
    <property type="entry name" value="Homeodomain-like"/>
    <property type="match status" value="2"/>
</dbReference>
<dbReference type="InterPro" id="IPR011006">
    <property type="entry name" value="CheY-like_superfamily"/>
</dbReference>
<dbReference type="Pfam" id="PF07495">
    <property type="entry name" value="Y_Y_Y"/>
    <property type="match status" value="1"/>
</dbReference>
<keyword evidence="6" id="KW-0804">Transcription</keyword>
<dbReference type="PANTHER" id="PTHR43547:SF2">
    <property type="entry name" value="HYBRID SIGNAL TRANSDUCTION HISTIDINE KINASE C"/>
    <property type="match status" value="1"/>
</dbReference>
<evidence type="ECO:0000256" key="3">
    <source>
        <dbReference type="ARBA" id="ARBA00022553"/>
    </source>
</evidence>
<dbReference type="PROSITE" id="PS01124">
    <property type="entry name" value="HTH_ARAC_FAMILY_2"/>
    <property type="match status" value="1"/>
</dbReference>
<dbReference type="PANTHER" id="PTHR43547">
    <property type="entry name" value="TWO-COMPONENT HISTIDINE KINASE"/>
    <property type="match status" value="1"/>
</dbReference>
<dbReference type="Gene3D" id="3.30.565.10">
    <property type="entry name" value="Histidine kinase-like ATPase, C-terminal domain"/>
    <property type="match status" value="1"/>
</dbReference>
<evidence type="ECO:0000259" key="9">
    <source>
        <dbReference type="PROSITE" id="PS50109"/>
    </source>
</evidence>
<proteinExistence type="predicted"/>
<accession>A0ABN1IMN5</accession>
<dbReference type="Pfam" id="PF02518">
    <property type="entry name" value="HATPase_c"/>
    <property type="match status" value="1"/>
</dbReference>
<reference evidence="11 12" key="1">
    <citation type="journal article" date="2019" name="Int. J. Syst. Evol. Microbiol.">
        <title>The Global Catalogue of Microorganisms (GCM) 10K type strain sequencing project: providing services to taxonomists for standard genome sequencing and annotation.</title>
        <authorList>
            <consortium name="The Broad Institute Genomics Platform"/>
            <consortium name="The Broad Institute Genome Sequencing Center for Infectious Disease"/>
            <person name="Wu L."/>
            <person name="Ma J."/>
        </authorList>
    </citation>
    <scope>NUCLEOTIDE SEQUENCE [LARGE SCALE GENOMIC DNA]</scope>
    <source>
        <strain evidence="11 12">JCM 15974</strain>
    </source>
</reference>
<evidence type="ECO:0000256" key="4">
    <source>
        <dbReference type="ARBA" id="ARBA00023015"/>
    </source>
</evidence>
<dbReference type="Proteomes" id="UP001501758">
    <property type="component" value="Unassembled WGS sequence"/>
</dbReference>
<dbReference type="EC" id="2.7.13.3" evidence="2"/>
<keyword evidence="3 7" id="KW-0597">Phosphoprotein</keyword>
<dbReference type="InterPro" id="IPR009057">
    <property type="entry name" value="Homeodomain-like_sf"/>
</dbReference>
<evidence type="ECO:0000313" key="11">
    <source>
        <dbReference type="EMBL" id="GAA0717467.1"/>
    </source>
</evidence>
<keyword evidence="4" id="KW-0805">Transcription regulation</keyword>
<dbReference type="Gene3D" id="1.10.287.130">
    <property type="match status" value="1"/>
</dbReference>
<dbReference type="PROSITE" id="PS50109">
    <property type="entry name" value="HIS_KIN"/>
    <property type="match status" value="1"/>
</dbReference>
<evidence type="ECO:0000313" key="12">
    <source>
        <dbReference type="Proteomes" id="UP001501758"/>
    </source>
</evidence>
<dbReference type="Pfam" id="PF00512">
    <property type="entry name" value="HisKA"/>
    <property type="match status" value="1"/>
</dbReference>
<dbReference type="SUPFAM" id="SSF52172">
    <property type="entry name" value="CheY-like"/>
    <property type="match status" value="1"/>
</dbReference>
<dbReference type="PROSITE" id="PS50110">
    <property type="entry name" value="RESPONSE_REGULATORY"/>
    <property type="match status" value="1"/>
</dbReference>
<dbReference type="Gene3D" id="2.60.40.10">
    <property type="entry name" value="Immunoglobulins"/>
    <property type="match status" value="1"/>
</dbReference>
<dbReference type="InterPro" id="IPR018060">
    <property type="entry name" value="HTH_AraC"/>
</dbReference>
<dbReference type="RefSeq" id="WP_343911670.1">
    <property type="nucleotide sequence ID" value="NZ_BAAAGE010000001.1"/>
</dbReference>
<feature type="domain" description="HTH araC/xylS-type" evidence="8">
    <location>
        <begin position="1283"/>
        <end position="1383"/>
    </location>
</feature>
<comment type="caution">
    <text evidence="11">The sequence shown here is derived from an EMBL/GenBank/DDBJ whole genome shotgun (WGS) entry which is preliminary data.</text>
</comment>
<dbReference type="InterPro" id="IPR005467">
    <property type="entry name" value="His_kinase_dom"/>
</dbReference>
<dbReference type="InterPro" id="IPR036890">
    <property type="entry name" value="HATPase_C_sf"/>
</dbReference>
<dbReference type="InterPro" id="IPR011110">
    <property type="entry name" value="Reg_prop"/>
</dbReference>
<evidence type="ECO:0000256" key="5">
    <source>
        <dbReference type="ARBA" id="ARBA00023125"/>
    </source>
</evidence>
<evidence type="ECO:0000256" key="2">
    <source>
        <dbReference type="ARBA" id="ARBA00012438"/>
    </source>
</evidence>
<evidence type="ECO:0000256" key="1">
    <source>
        <dbReference type="ARBA" id="ARBA00000085"/>
    </source>
</evidence>
<dbReference type="Pfam" id="PF00072">
    <property type="entry name" value="Response_reg"/>
    <property type="match status" value="1"/>
</dbReference>
<evidence type="ECO:0000259" key="8">
    <source>
        <dbReference type="PROSITE" id="PS01124"/>
    </source>
</evidence>
<dbReference type="SUPFAM" id="SSF63829">
    <property type="entry name" value="Calcium-dependent phosphotriesterase"/>
    <property type="match status" value="3"/>
</dbReference>
<dbReference type="InterPro" id="IPR013783">
    <property type="entry name" value="Ig-like_fold"/>
</dbReference>
<keyword evidence="12" id="KW-1185">Reference proteome</keyword>
<dbReference type="SMART" id="SM00388">
    <property type="entry name" value="HisKA"/>
    <property type="match status" value="1"/>
</dbReference>
<dbReference type="PROSITE" id="PS00041">
    <property type="entry name" value="HTH_ARAC_FAMILY_1"/>
    <property type="match status" value="1"/>
</dbReference>
<dbReference type="Pfam" id="PF12833">
    <property type="entry name" value="HTH_18"/>
    <property type="match status" value="1"/>
</dbReference>
<dbReference type="InterPro" id="IPR001789">
    <property type="entry name" value="Sig_transdc_resp-reg_receiver"/>
</dbReference>
<dbReference type="InterPro" id="IPR036097">
    <property type="entry name" value="HisK_dim/P_sf"/>
</dbReference>
<dbReference type="Gene3D" id="2.130.10.10">
    <property type="entry name" value="YVTN repeat-like/Quinoprotein amine dehydrogenase"/>
    <property type="match status" value="2"/>
</dbReference>
<dbReference type="SMART" id="SM00448">
    <property type="entry name" value="REC"/>
    <property type="match status" value="1"/>
</dbReference>
<dbReference type="Pfam" id="PF07494">
    <property type="entry name" value="Reg_prop"/>
    <property type="match status" value="5"/>
</dbReference>
<dbReference type="InterPro" id="IPR003594">
    <property type="entry name" value="HATPase_dom"/>
</dbReference>
<dbReference type="InterPro" id="IPR018062">
    <property type="entry name" value="HTH_AraC-typ_CS"/>
</dbReference>
<dbReference type="SUPFAM" id="SSF55874">
    <property type="entry name" value="ATPase domain of HSP90 chaperone/DNA topoisomerase II/histidine kinase"/>
    <property type="match status" value="1"/>
</dbReference>